<feature type="chain" id="PRO_5038166567" evidence="2">
    <location>
        <begin position="29"/>
        <end position="579"/>
    </location>
</feature>
<dbReference type="InterPro" id="IPR007049">
    <property type="entry name" value="Carb-sel_porin_OprB"/>
</dbReference>
<evidence type="ECO:0000259" key="4">
    <source>
        <dbReference type="PROSITE" id="PS51272"/>
    </source>
</evidence>
<dbReference type="InterPro" id="IPR038673">
    <property type="entry name" value="OprB_sf"/>
</dbReference>
<dbReference type="GO" id="GO:0016020">
    <property type="term" value="C:membrane"/>
    <property type="evidence" value="ECO:0007669"/>
    <property type="project" value="InterPro"/>
</dbReference>
<sequence>MSKTLWNALRLSPVLLGVTILVANGTLAAEESSTTIANQPSSNAQQEAGTMLDQIDRYNQPPAIVEPSSNGTSNATIDQINQYTEQTNGLEQVTSVSQLRDVQPTDWAFQALQSLVERYGCIEGYPDRTYRGNRALTRYEFAAGLNSCLNRIQELIGTIRPDVSAEDLERIRRLQEEFRAELTTLRGRVDALEARTAKLEAQQFSTTTKLRGEAIFALSSVFGDEAADRDDDENNNPDLQDNAIFADRVRLNFDTSFTGKDRLRTRLQARNITPFSGSVTGTNMTRLGVDGNDDNNNVTLSQLIYRFPLGSRTTVHLIANGGEYNDFFYNFNPLFESSGTGSISRFGRFNPIYRQAEGGAGAAIEHKFSKAFSLGLGYMAGAGIANNPTDSFGLFDGNYAAMAQLSFRPSNTFGLGLTYVRSFNNHPGNVNLSGSTGSSIAAQPFGRVATSADHFGLEATLRLSPKFVLSAWGGYTDAHREDGVADQDATIINYAVTLGLPDFGRKGNLLGFVAGQPPRVTDSDAAEDPDTSYHLEAFYRIRVNDNISITPGAFVILNPEHNDNNDTIYVGTVRTTFTF</sequence>
<reference evidence="5" key="1">
    <citation type="journal article" date="2015" name="ISME J.">
        <title>Draft Genome Sequence of Streptomyces incarnatus NRRL8089, which Produces the Nucleoside Antibiotic Sinefungin.</title>
        <authorList>
            <person name="Oshima K."/>
            <person name="Hattori M."/>
            <person name="Shimizu H."/>
            <person name="Fukuda K."/>
            <person name="Nemoto M."/>
            <person name="Inagaki K."/>
            <person name="Tamura T."/>
        </authorList>
    </citation>
    <scope>NUCLEOTIDE SEQUENCE</scope>
    <source>
        <strain evidence="5">FACHB-1375</strain>
    </source>
</reference>
<dbReference type="PROSITE" id="PS51272">
    <property type="entry name" value="SLH"/>
    <property type="match status" value="1"/>
</dbReference>
<dbReference type="Pfam" id="PF04966">
    <property type="entry name" value="OprB"/>
    <property type="match status" value="1"/>
</dbReference>
<dbReference type="Gene3D" id="2.40.160.180">
    <property type="entry name" value="Carbohydrate-selective porin OprB"/>
    <property type="match status" value="1"/>
</dbReference>
<name>A0A926V9R8_9CYAN</name>
<accession>A0A926V9R8</accession>
<dbReference type="NCBIfam" id="NF033921">
    <property type="entry name" value="por_somb"/>
    <property type="match status" value="1"/>
</dbReference>
<protein>
    <submittedName>
        <fullName evidence="5">Iron uptake porin</fullName>
    </submittedName>
</protein>
<dbReference type="Pfam" id="PF00395">
    <property type="entry name" value="SLH"/>
    <property type="match status" value="1"/>
</dbReference>
<dbReference type="RefSeq" id="WP_190461211.1">
    <property type="nucleotide sequence ID" value="NZ_JACJPW010000002.1"/>
</dbReference>
<dbReference type="Proteomes" id="UP000641646">
    <property type="component" value="Unassembled WGS sequence"/>
</dbReference>
<dbReference type="InterPro" id="IPR047684">
    <property type="entry name" value="Por_som-like"/>
</dbReference>
<evidence type="ECO:0000313" key="6">
    <source>
        <dbReference type="Proteomes" id="UP000641646"/>
    </source>
</evidence>
<comment type="similarity">
    <text evidence="1 2">Belongs to the OprB family.</text>
</comment>
<dbReference type="GO" id="GO:0015288">
    <property type="term" value="F:porin activity"/>
    <property type="evidence" value="ECO:0007669"/>
    <property type="project" value="InterPro"/>
</dbReference>
<dbReference type="InterPro" id="IPR051465">
    <property type="entry name" value="Cell_Envelope_Struct_Comp"/>
</dbReference>
<dbReference type="PANTHER" id="PTHR43308:SF1">
    <property type="entry name" value="OUTER MEMBRANE PROTEIN ALPHA"/>
    <property type="match status" value="1"/>
</dbReference>
<evidence type="ECO:0000256" key="1">
    <source>
        <dbReference type="ARBA" id="ARBA00008769"/>
    </source>
</evidence>
<feature type="signal peptide" evidence="2">
    <location>
        <begin position="1"/>
        <end position="28"/>
    </location>
</feature>
<comment type="caution">
    <text evidence="5">The sequence shown here is derived from an EMBL/GenBank/DDBJ whole genome shotgun (WGS) entry which is preliminary data.</text>
</comment>
<organism evidence="5 6">
    <name type="scientific">Aerosakkonema funiforme FACHB-1375</name>
    <dbReference type="NCBI Taxonomy" id="2949571"/>
    <lineage>
        <taxon>Bacteria</taxon>
        <taxon>Bacillati</taxon>
        <taxon>Cyanobacteriota</taxon>
        <taxon>Cyanophyceae</taxon>
        <taxon>Oscillatoriophycideae</taxon>
        <taxon>Aerosakkonematales</taxon>
        <taxon>Aerosakkonemataceae</taxon>
        <taxon>Aerosakkonema</taxon>
    </lineage>
</organism>
<feature type="coiled-coil region" evidence="3">
    <location>
        <begin position="175"/>
        <end position="202"/>
    </location>
</feature>
<dbReference type="InterPro" id="IPR001119">
    <property type="entry name" value="SLH_dom"/>
</dbReference>
<feature type="domain" description="SLH" evidence="4">
    <location>
        <begin position="95"/>
        <end position="159"/>
    </location>
</feature>
<keyword evidence="6" id="KW-1185">Reference proteome</keyword>
<gene>
    <name evidence="5" type="ORF">H6G03_01135</name>
</gene>
<dbReference type="PANTHER" id="PTHR43308">
    <property type="entry name" value="OUTER MEMBRANE PROTEIN ALPHA-RELATED"/>
    <property type="match status" value="1"/>
</dbReference>
<evidence type="ECO:0000256" key="2">
    <source>
        <dbReference type="RuleBase" id="RU363072"/>
    </source>
</evidence>
<dbReference type="GO" id="GO:0008643">
    <property type="term" value="P:carbohydrate transport"/>
    <property type="evidence" value="ECO:0007669"/>
    <property type="project" value="InterPro"/>
</dbReference>
<reference evidence="5" key="2">
    <citation type="submission" date="2020-08" db="EMBL/GenBank/DDBJ databases">
        <authorList>
            <person name="Chen M."/>
            <person name="Teng W."/>
            <person name="Zhao L."/>
            <person name="Hu C."/>
            <person name="Zhou Y."/>
            <person name="Han B."/>
            <person name="Song L."/>
            <person name="Shu W."/>
        </authorList>
    </citation>
    <scope>NUCLEOTIDE SEQUENCE</scope>
    <source>
        <strain evidence="5">FACHB-1375</strain>
    </source>
</reference>
<dbReference type="AlphaFoldDB" id="A0A926V9R8"/>
<keyword evidence="3" id="KW-0175">Coiled coil</keyword>
<proteinExistence type="inferred from homology"/>
<evidence type="ECO:0000313" key="5">
    <source>
        <dbReference type="EMBL" id="MBD2179725.1"/>
    </source>
</evidence>
<evidence type="ECO:0000256" key="3">
    <source>
        <dbReference type="SAM" id="Coils"/>
    </source>
</evidence>
<keyword evidence="2" id="KW-0732">Signal</keyword>
<dbReference type="EMBL" id="JACJPW010000002">
    <property type="protein sequence ID" value="MBD2179725.1"/>
    <property type="molecule type" value="Genomic_DNA"/>
</dbReference>